<feature type="compositionally biased region" description="Low complexity" evidence="1">
    <location>
        <begin position="126"/>
        <end position="151"/>
    </location>
</feature>
<protein>
    <submittedName>
        <fullName evidence="2">Uncharacterized protein</fullName>
    </submittedName>
</protein>
<dbReference type="EMBL" id="JAVFHQ010000009">
    <property type="protein sequence ID" value="KAK4548065.1"/>
    <property type="molecule type" value="Genomic_DNA"/>
</dbReference>
<feature type="region of interest" description="Disordered" evidence="1">
    <location>
        <begin position="123"/>
        <end position="152"/>
    </location>
</feature>
<reference evidence="2 3" key="1">
    <citation type="submission" date="2021-11" db="EMBL/GenBank/DDBJ databases">
        <title>Black yeast isolated from Biological Soil Crust.</title>
        <authorList>
            <person name="Kurbessoian T."/>
        </authorList>
    </citation>
    <scope>NUCLEOTIDE SEQUENCE [LARGE SCALE GENOMIC DNA]</scope>
    <source>
        <strain evidence="2 3">CCFEE 5522</strain>
    </source>
</reference>
<name>A0AAV9JRL9_9PEZI</name>
<accession>A0AAV9JRL9</accession>
<evidence type="ECO:0000256" key="1">
    <source>
        <dbReference type="SAM" id="MobiDB-lite"/>
    </source>
</evidence>
<sequence length="246" mass="25954">MSAIGLLGEAAAGLPENPALGLSDGAATGLPGDSAAALPDDAATGLADAASTNLPDDAATGLPDGAATGLPNDATTGESDDLTVGLSSDAFVGLRDALDRLTRVAKKQNQEMKESLRQMQKYKGLTQHTSTEQTFTEQSSTEQASTEQASAGQIGQVHHLQLPSVMYDSSLSVLVEVSTSLKNWRKAVWSEREKAMHVRLMACTEALRVTWGVELGEEYDAVVREIGVWVGQQRVPEAMAEMQKGV</sequence>
<gene>
    <name evidence="2" type="ORF">LTR36_010785</name>
</gene>
<proteinExistence type="predicted"/>
<evidence type="ECO:0000313" key="2">
    <source>
        <dbReference type="EMBL" id="KAK4548065.1"/>
    </source>
</evidence>
<keyword evidence="3" id="KW-1185">Reference proteome</keyword>
<comment type="caution">
    <text evidence="2">The sequence shown here is derived from an EMBL/GenBank/DDBJ whole genome shotgun (WGS) entry which is preliminary data.</text>
</comment>
<evidence type="ECO:0000313" key="3">
    <source>
        <dbReference type="Proteomes" id="UP001324427"/>
    </source>
</evidence>
<dbReference type="AlphaFoldDB" id="A0AAV9JRL9"/>
<feature type="region of interest" description="Disordered" evidence="1">
    <location>
        <begin position="15"/>
        <end position="82"/>
    </location>
</feature>
<organism evidence="2 3">
    <name type="scientific">Oleoguttula mirabilis</name>
    <dbReference type="NCBI Taxonomy" id="1507867"/>
    <lineage>
        <taxon>Eukaryota</taxon>
        <taxon>Fungi</taxon>
        <taxon>Dikarya</taxon>
        <taxon>Ascomycota</taxon>
        <taxon>Pezizomycotina</taxon>
        <taxon>Dothideomycetes</taxon>
        <taxon>Dothideomycetidae</taxon>
        <taxon>Mycosphaerellales</taxon>
        <taxon>Teratosphaeriaceae</taxon>
        <taxon>Oleoguttula</taxon>
    </lineage>
</organism>
<dbReference type="Proteomes" id="UP001324427">
    <property type="component" value="Unassembled WGS sequence"/>
</dbReference>